<evidence type="ECO:0000313" key="8">
    <source>
        <dbReference type="Proteomes" id="UP001347796"/>
    </source>
</evidence>
<organism evidence="7 8">
    <name type="scientific">Patella caerulea</name>
    <name type="common">Rayed Mediterranean limpet</name>
    <dbReference type="NCBI Taxonomy" id="87958"/>
    <lineage>
        <taxon>Eukaryota</taxon>
        <taxon>Metazoa</taxon>
        <taxon>Spiralia</taxon>
        <taxon>Lophotrochozoa</taxon>
        <taxon>Mollusca</taxon>
        <taxon>Gastropoda</taxon>
        <taxon>Patellogastropoda</taxon>
        <taxon>Patelloidea</taxon>
        <taxon>Patellidae</taxon>
        <taxon>Patella</taxon>
    </lineage>
</organism>
<dbReference type="GO" id="GO:0016020">
    <property type="term" value="C:membrane"/>
    <property type="evidence" value="ECO:0007669"/>
    <property type="project" value="UniProtKB-SubCell"/>
</dbReference>
<dbReference type="Proteomes" id="UP001347796">
    <property type="component" value="Unassembled WGS sequence"/>
</dbReference>
<accession>A0AAN8QGX7</accession>
<feature type="transmembrane region" description="Helical" evidence="6">
    <location>
        <begin position="135"/>
        <end position="157"/>
    </location>
</feature>
<evidence type="ECO:0000256" key="3">
    <source>
        <dbReference type="ARBA" id="ARBA00022692"/>
    </source>
</evidence>
<comment type="subcellular location">
    <subcellularLocation>
        <location evidence="1">Membrane</location>
    </subcellularLocation>
</comment>
<gene>
    <name evidence="7" type="ORF">SNE40_000402</name>
</gene>
<keyword evidence="4 6" id="KW-1133">Transmembrane helix</keyword>
<dbReference type="Pfam" id="PF04505">
    <property type="entry name" value="CD225"/>
    <property type="match status" value="1"/>
</dbReference>
<reference evidence="7 8" key="1">
    <citation type="submission" date="2024-01" db="EMBL/GenBank/DDBJ databases">
        <title>The genome of the rayed Mediterranean limpet Patella caerulea (Linnaeus, 1758).</title>
        <authorList>
            <person name="Anh-Thu Weber A."/>
            <person name="Halstead-Nussloch G."/>
        </authorList>
    </citation>
    <scope>NUCLEOTIDE SEQUENCE [LARGE SCALE GENOMIC DNA]</scope>
    <source>
        <strain evidence="7">AATW-2023a</strain>
        <tissue evidence="7">Whole specimen</tissue>
    </source>
</reference>
<feature type="transmembrane region" description="Helical" evidence="6">
    <location>
        <begin position="88"/>
        <end position="106"/>
    </location>
</feature>
<protein>
    <submittedName>
        <fullName evidence="7">Uncharacterized protein</fullName>
    </submittedName>
</protein>
<keyword evidence="5 6" id="KW-0472">Membrane</keyword>
<sequence length="159" mass="18384">MDEQQYNPVGQSKPVDEQPYSVDMSSLIVNRATRDDEEEAVESFSIEPHIKNTKENRNLESNTVFPYLVRRVDSEELLPRPWKSTNQLIIVSYISVLFCCFFGVFANHNAWEAKEFNNRSRYHEAKGYAKHSVRWMYAAFVCGIVLAIGISVIVYLWPG</sequence>
<comment type="caution">
    <text evidence="7">The sequence shown here is derived from an EMBL/GenBank/DDBJ whole genome shotgun (WGS) entry which is preliminary data.</text>
</comment>
<name>A0AAN8QGX7_PATCE</name>
<proteinExistence type="inferred from homology"/>
<dbReference type="InterPro" id="IPR007593">
    <property type="entry name" value="CD225/Dispanin_fam"/>
</dbReference>
<evidence type="ECO:0000256" key="4">
    <source>
        <dbReference type="ARBA" id="ARBA00022989"/>
    </source>
</evidence>
<comment type="similarity">
    <text evidence="2">Belongs to the CD225/Dispanin family.</text>
</comment>
<evidence type="ECO:0000256" key="5">
    <source>
        <dbReference type="ARBA" id="ARBA00023136"/>
    </source>
</evidence>
<evidence type="ECO:0000256" key="2">
    <source>
        <dbReference type="ARBA" id="ARBA00006843"/>
    </source>
</evidence>
<keyword evidence="3 6" id="KW-0812">Transmembrane</keyword>
<keyword evidence="8" id="KW-1185">Reference proteome</keyword>
<evidence type="ECO:0000313" key="7">
    <source>
        <dbReference type="EMBL" id="KAK6194864.1"/>
    </source>
</evidence>
<evidence type="ECO:0000256" key="1">
    <source>
        <dbReference type="ARBA" id="ARBA00004370"/>
    </source>
</evidence>
<dbReference type="EMBL" id="JAZGQO010000001">
    <property type="protein sequence ID" value="KAK6194864.1"/>
    <property type="molecule type" value="Genomic_DNA"/>
</dbReference>
<evidence type="ECO:0000256" key="6">
    <source>
        <dbReference type="SAM" id="Phobius"/>
    </source>
</evidence>
<dbReference type="AlphaFoldDB" id="A0AAN8QGX7"/>